<feature type="compositionally biased region" description="Gly residues" evidence="1">
    <location>
        <begin position="1159"/>
        <end position="1172"/>
    </location>
</feature>
<keyword evidence="2" id="KW-0472">Membrane</keyword>
<feature type="compositionally biased region" description="Basic and acidic residues" evidence="1">
    <location>
        <begin position="825"/>
        <end position="860"/>
    </location>
</feature>
<dbReference type="KEGG" id="tpla:ElP_06250"/>
<organism evidence="3 4">
    <name type="scientific">Tautonia plasticadhaerens</name>
    <dbReference type="NCBI Taxonomy" id="2527974"/>
    <lineage>
        <taxon>Bacteria</taxon>
        <taxon>Pseudomonadati</taxon>
        <taxon>Planctomycetota</taxon>
        <taxon>Planctomycetia</taxon>
        <taxon>Isosphaerales</taxon>
        <taxon>Isosphaeraceae</taxon>
        <taxon>Tautonia</taxon>
    </lineage>
</organism>
<feature type="transmembrane region" description="Helical" evidence="2">
    <location>
        <begin position="51"/>
        <end position="75"/>
    </location>
</feature>
<dbReference type="RefSeq" id="WP_197446678.1">
    <property type="nucleotide sequence ID" value="NZ_CP036426.1"/>
</dbReference>
<protein>
    <submittedName>
        <fullName evidence="3">Chromosome partition protein Smc</fullName>
    </submittedName>
</protein>
<feature type="region of interest" description="Disordered" evidence="1">
    <location>
        <begin position="637"/>
        <end position="656"/>
    </location>
</feature>
<dbReference type="PANTHER" id="PTHR23159">
    <property type="entry name" value="CENTROSOMAL PROTEIN 2"/>
    <property type="match status" value="1"/>
</dbReference>
<feature type="region of interest" description="Disordered" evidence="1">
    <location>
        <begin position="742"/>
        <end position="873"/>
    </location>
</feature>
<feature type="compositionally biased region" description="Low complexity" evidence="1">
    <location>
        <begin position="1057"/>
        <end position="1078"/>
    </location>
</feature>
<evidence type="ECO:0000313" key="4">
    <source>
        <dbReference type="Proteomes" id="UP000317835"/>
    </source>
</evidence>
<name>A0A518GW11_9BACT</name>
<sequence>MSGELREAIDEVARRLRNVRLWGALAACWLAWLLVGIGLDALSSRGASPLVGWRLGLIFAGLAGASGLVVAVVAYRSARDRRGIARRIEARYPELATGLLVVVEGDAEAPESGRTFLRQAVLQGVLDHRREHDWDESVPGWALWASELSHAATLGGLIVVALMLALRTPPGGRSAISADAGRIASGLVVEPGDAEIERGTSLLVVARFNAAVPGEATLVVEGGETAEALRPMARSLEDPTFAARIDRVDADLTYRVAFAGRASEPYRVTVFDYPEVLRVDADLAFPGYTGLSARTVEDVRHVTAVEGTELTLRFRLNKEVATARLVDGEEVVDLASAGEGSGVYATRLTLTDPKRYRVELVDPDGRSNENPTELSINVTRNRPAEIRVARPARDVRVSPIEELSLGAELTDDFGLVRHGVTLMLAGKDPREIVLGTPEPASKEAESGHLIAFEALGVEPDQLASYHFWAEDVGPDGQPRRTSGDMYFAEIRPFEEIFRQGEQPSGGQPPGQGPQGGNAQQAMELADLQKQIINATWGLIRRTSVASTLPDSFAADAGVVLESQRSAIAQAGELAGELRDPGSIEAMGQATGFMEDAADRLAESAEGPDPGPLESALASEQAAYQALLKLRDREFQVVQGQPGQAGGGGGAGGPSQRQLQELELSNDENRYEQQRSAQQESLTQQTQEQRELRQVLNRLQELARRQEDLNERLQELQSALEAAEDEQQREEIERQLKRLREQQQQMLRDADELRERMEREENRDRMAEARQQVEQSREHLRQASEALEAGQLSQAITEGTRAGRGLDELREELRQQTSDRFEEDLREMRDQARELAESQDELTERLSDPEGDSRRSLRGESEGDQVGEELAGQREQYEALVERMKQTVQDAEETEPLLAEELFEAIRRADQQSVSQAIEAAEQLAGLGVNEEAARASRAAAEGLDELSEGVDRAADRVLGGDTAALRLAQDELDDLSEQVGREIGRSASAGRGEPGDASEPGIPGGTAGASADDPTLDPFDALDMLGPEGQDDPQEGPGNPGGRQDSGDRQPDETPQGERPSGQGQQGEGQPEGQQPGEGQPGDGQPGGAQPGEGGQEGGQQPGPEGEDEGPRGQQDGQQQGDGQGDSRGGQDGQRGGSQGGGGSAPGLEQLLDPFQAGGRSGPGGPITGGGFREWSDRMRDVEELLDDPELSAEAARIRDRVRAAREEFRRHAREPDWTKLQGLVAEPIRDLRDRVAEELRRRESPDDLVPIDRDPVPPRFAEGVRRYFERLGSGE</sequence>
<feature type="transmembrane region" description="Helical" evidence="2">
    <location>
        <begin position="21"/>
        <end position="39"/>
    </location>
</feature>
<gene>
    <name evidence="3" type="primary">smc_2</name>
    <name evidence="3" type="ORF">ElP_06250</name>
</gene>
<dbReference type="Proteomes" id="UP000317835">
    <property type="component" value="Chromosome"/>
</dbReference>
<feature type="compositionally biased region" description="Basic and acidic residues" evidence="1">
    <location>
        <begin position="803"/>
        <end position="819"/>
    </location>
</feature>
<feature type="transmembrane region" description="Helical" evidence="2">
    <location>
        <begin position="148"/>
        <end position="166"/>
    </location>
</feature>
<dbReference type="AlphaFoldDB" id="A0A518GW11"/>
<proteinExistence type="predicted"/>
<feature type="compositionally biased region" description="Gly residues" evidence="1">
    <location>
        <begin position="1079"/>
        <end position="1101"/>
    </location>
</feature>
<accession>A0A518GW11</accession>
<feature type="compositionally biased region" description="Gly residues" evidence="1">
    <location>
        <begin position="642"/>
        <end position="652"/>
    </location>
</feature>
<evidence type="ECO:0000256" key="1">
    <source>
        <dbReference type="SAM" id="MobiDB-lite"/>
    </source>
</evidence>
<feature type="compositionally biased region" description="Low complexity" evidence="1">
    <location>
        <begin position="677"/>
        <end position="686"/>
    </location>
</feature>
<keyword evidence="4" id="KW-1185">Reference proteome</keyword>
<reference evidence="3 4" key="1">
    <citation type="submission" date="2019-02" db="EMBL/GenBank/DDBJ databases">
        <title>Deep-cultivation of Planctomycetes and their phenomic and genomic characterization uncovers novel biology.</title>
        <authorList>
            <person name="Wiegand S."/>
            <person name="Jogler M."/>
            <person name="Boedeker C."/>
            <person name="Pinto D."/>
            <person name="Vollmers J."/>
            <person name="Rivas-Marin E."/>
            <person name="Kohn T."/>
            <person name="Peeters S.H."/>
            <person name="Heuer A."/>
            <person name="Rast P."/>
            <person name="Oberbeckmann S."/>
            <person name="Bunk B."/>
            <person name="Jeske O."/>
            <person name="Meyerdierks A."/>
            <person name="Storesund J.E."/>
            <person name="Kallscheuer N."/>
            <person name="Luecker S."/>
            <person name="Lage O.M."/>
            <person name="Pohl T."/>
            <person name="Merkel B.J."/>
            <person name="Hornburger P."/>
            <person name="Mueller R.-W."/>
            <person name="Bruemmer F."/>
            <person name="Labrenz M."/>
            <person name="Spormann A.M."/>
            <person name="Op den Camp H."/>
            <person name="Overmann J."/>
            <person name="Amann R."/>
            <person name="Jetten M.S.M."/>
            <person name="Mascher T."/>
            <person name="Medema M.H."/>
            <person name="Devos D.P."/>
            <person name="Kaster A.-K."/>
            <person name="Ovreas L."/>
            <person name="Rohde M."/>
            <person name="Galperin M.Y."/>
            <person name="Jogler C."/>
        </authorList>
    </citation>
    <scope>NUCLEOTIDE SEQUENCE [LARGE SCALE GENOMIC DNA]</scope>
    <source>
        <strain evidence="3 4">ElP</strain>
    </source>
</reference>
<dbReference type="PANTHER" id="PTHR23159:SF31">
    <property type="entry name" value="CENTROSOME-ASSOCIATED PROTEIN CEP250 ISOFORM X1"/>
    <property type="match status" value="1"/>
</dbReference>
<feature type="region of interest" description="Disordered" evidence="1">
    <location>
        <begin position="499"/>
        <end position="519"/>
    </location>
</feature>
<feature type="compositionally biased region" description="Gly residues" evidence="1">
    <location>
        <begin position="1120"/>
        <end position="1145"/>
    </location>
</feature>
<evidence type="ECO:0000256" key="2">
    <source>
        <dbReference type="SAM" id="Phobius"/>
    </source>
</evidence>
<evidence type="ECO:0000313" key="3">
    <source>
        <dbReference type="EMBL" id="QDV32785.1"/>
    </source>
</evidence>
<feature type="region of interest" description="Disordered" evidence="1">
    <location>
        <begin position="666"/>
        <end position="688"/>
    </location>
</feature>
<keyword evidence="2" id="KW-1133">Transmembrane helix</keyword>
<feature type="region of interest" description="Disordered" evidence="1">
    <location>
        <begin position="976"/>
        <end position="1174"/>
    </location>
</feature>
<keyword evidence="2" id="KW-0812">Transmembrane</keyword>
<feature type="compositionally biased region" description="Basic and acidic residues" evidence="1">
    <location>
        <begin position="747"/>
        <end position="767"/>
    </location>
</feature>
<dbReference type="EMBL" id="CP036426">
    <property type="protein sequence ID" value="QDV32785.1"/>
    <property type="molecule type" value="Genomic_DNA"/>
</dbReference>